<evidence type="ECO:0000259" key="4">
    <source>
        <dbReference type="PROSITE" id="PS01179"/>
    </source>
</evidence>
<comment type="caution">
    <text evidence="6">The sequence shown here is derived from an EMBL/GenBank/DDBJ whole genome shotgun (WGS) entry which is preliminary data.</text>
</comment>
<evidence type="ECO:0000256" key="3">
    <source>
        <dbReference type="SAM" id="MobiDB-lite"/>
    </source>
</evidence>
<feature type="region of interest" description="Disordered" evidence="3">
    <location>
        <begin position="114"/>
        <end position="140"/>
    </location>
</feature>
<dbReference type="CDD" id="cd01274">
    <property type="entry name" value="PTB_Anks"/>
    <property type="match status" value="1"/>
</dbReference>
<dbReference type="PANTHER" id="PTHR24174:SF1">
    <property type="entry name" value="IP14385P"/>
    <property type="match status" value="1"/>
</dbReference>
<dbReference type="SMART" id="SM00462">
    <property type="entry name" value="PTB"/>
    <property type="match status" value="1"/>
</dbReference>
<dbReference type="InterPro" id="IPR011993">
    <property type="entry name" value="PH-like_dom_sf"/>
</dbReference>
<evidence type="ECO:0000259" key="5">
    <source>
        <dbReference type="PROSITE" id="PS50105"/>
    </source>
</evidence>
<dbReference type="PROSITE" id="PS50105">
    <property type="entry name" value="SAM_DOMAIN"/>
    <property type="match status" value="2"/>
</dbReference>
<dbReference type="GO" id="GO:0005829">
    <property type="term" value="C:cytosol"/>
    <property type="evidence" value="ECO:0007669"/>
    <property type="project" value="TreeGrafter"/>
</dbReference>
<evidence type="ECO:0000256" key="2">
    <source>
        <dbReference type="ARBA" id="ARBA00023043"/>
    </source>
</evidence>
<dbReference type="EMBL" id="BMAV01015482">
    <property type="protein sequence ID" value="GFY65000.1"/>
    <property type="molecule type" value="Genomic_DNA"/>
</dbReference>
<dbReference type="Pfam" id="PF07647">
    <property type="entry name" value="SAM_2"/>
    <property type="match status" value="1"/>
</dbReference>
<dbReference type="SMART" id="SM00454">
    <property type="entry name" value="SAM"/>
    <property type="match status" value="2"/>
</dbReference>
<dbReference type="PROSITE" id="PS01179">
    <property type="entry name" value="PID"/>
    <property type="match status" value="1"/>
</dbReference>
<dbReference type="OrthoDB" id="6424977at2759"/>
<reference evidence="6" key="1">
    <citation type="submission" date="2020-08" db="EMBL/GenBank/DDBJ databases">
        <title>Multicomponent nature underlies the extraordinary mechanical properties of spider dragline silk.</title>
        <authorList>
            <person name="Kono N."/>
            <person name="Nakamura H."/>
            <person name="Mori M."/>
            <person name="Yoshida Y."/>
            <person name="Ohtoshi R."/>
            <person name="Malay A.D."/>
            <person name="Moran D.A.P."/>
            <person name="Tomita M."/>
            <person name="Numata K."/>
            <person name="Arakawa K."/>
        </authorList>
    </citation>
    <scope>NUCLEOTIDE SEQUENCE</scope>
</reference>
<feature type="compositionally biased region" description="Pro residues" evidence="3">
    <location>
        <begin position="125"/>
        <end position="135"/>
    </location>
</feature>
<proteinExistence type="predicted"/>
<dbReference type="InterPro" id="IPR033635">
    <property type="entry name" value="ANKS1/Caskin"/>
</dbReference>
<sequence>MSLTNQIITTYENHDIICANGLDMNRKSSGSDNSKDLQYSSYASKFSEVVPFSLFYDDGYRKGSSFNNLMSSKSTPALHASRHTLDQVVPSVSKEFPFQKPTNLNLVKKRASVHIPSSPNNYDQPPTPDNPPPSPGTAEIGIHEKIHPARQSQKKNISSRDIETLTDEQLVATLGPHGEVELTLATDNKCVSTEVENTQNNPFAGLHHGSVSTSYFSENSFLNQLRKTDKHISSCKSRNIYENVQIAMEEDRNKVILSVSDCGIQSNNCSCLSVMSPFDEKAEWAEIAGIMASFGGTITRESFFAQDVESPFTQAFKTDDDSGTSENVYCINSLEQWLSQIGLPQYENLLVLNGFDDLNFMGGNILEEADLQEIGVHNAIDRQKLCTFAQKLPSIQPISTYRETEKFPKSVDEWLKSINLMEYNENFSNNNITDMDRALKLWEVELNTVLKITKLGHRKRILASLGDKHFGNFIDSKELDLTKLTLDLSELEVADTLNKDYCLKDKLPNETFDDHVSDSVPKPYLRIRSPTQLMSDSRDPDRKVPHSLMEAQWRHHPDELVINSCNYMTKYLGSTLVKELHGLESTKTSIQKLKASTKDIAKKPSIILSISYSGVKFINAETQQLVCEHEIRNIHCACQDAEDLRHFAYITKEHQTHNHYCHVFSSHTVELASEIILTLGQAFEVAYQMAMKEKAERACGTGQRNYINSRNISAS</sequence>
<dbReference type="Gene3D" id="1.10.150.50">
    <property type="entry name" value="Transcription Factor, Ets-1"/>
    <property type="match status" value="2"/>
</dbReference>
<dbReference type="Proteomes" id="UP000886998">
    <property type="component" value="Unassembled WGS sequence"/>
</dbReference>
<evidence type="ECO:0000256" key="1">
    <source>
        <dbReference type="ARBA" id="ARBA00022737"/>
    </source>
</evidence>
<feature type="domain" description="SAM" evidence="5">
    <location>
        <begin position="329"/>
        <end position="395"/>
    </location>
</feature>
<protein>
    <submittedName>
        <fullName evidence="6">Ankyrin repeat and sterile alpha motif domain-containing protein 1B</fullName>
    </submittedName>
</protein>
<evidence type="ECO:0000313" key="7">
    <source>
        <dbReference type="Proteomes" id="UP000886998"/>
    </source>
</evidence>
<gene>
    <name evidence="6" type="primary">ANKS1B</name>
    <name evidence="6" type="ORF">TNIN_283471</name>
</gene>
<accession>A0A8X7CGD5</accession>
<dbReference type="SUPFAM" id="SSF50729">
    <property type="entry name" value="PH domain-like"/>
    <property type="match status" value="1"/>
</dbReference>
<keyword evidence="7" id="KW-1185">Reference proteome</keyword>
<dbReference type="PANTHER" id="PTHR24174">
    <property type="entry name" value="ANKYRIN REPEAT AND STERILE ALPHA MOTIF DOMAIN-CONTAINING PROTEIN 1"/>
    <property type="match status" value="1"/>
</dbReference>
<feature type="domain" description="PID" evidence="4">
    <location>
        <begin position="564"/>
        <end position="698"/>
    </location>
</feature>
<dbReference type="Gene3D" id="2.30.29.30">
    <property type="entry name" value="Pleckstrin-homology domain (PH domain)/Phosphotyrosine-binding domain (PTB)"/>
    <property type="match status" value="1"/>
</dbReference>
<keyword evidence="2" id="KW-0040">ANK repeat</keyword>
<dbReference type="SUPFAM" id="SSF47769">
    <property type="entry name" value="SAM/Pointed domain"/>
    <property type="match status" value="2"/>
</dbReference>
<dbReference type="Pfam" id="PF00640">
    <property type="entry name" value="PID"/>
    <property type="match status" value="1"/>
</dbReference>
<dbReference type="InterPro" id="IPR013761">
    <property type="entry name" value="SAM/pointed_sf"/>
</dbReference>
<dbReference type="InterPro" id="IPR006020">
    <property type="entry name" value="PTB/PI_dom"/>
</dbReference>
<evidence type="ECO:0000313" key="6">
    <source>
        <dbReference type="EMBL" id="GFY65000.1"/>
    </source>
</evidence>
<organism evidence="6 7">
    <name type="scientific">Trichonephila inaurata madagascariensis</name>
    <dbReference type="NCBI Taxonomy" id="2747483"/>
    <lineage>
        <taxon>Eukaryota</taxon>
        <taxon>Metazoa</taxon>
        <taxon>Ecdysozoa</taxon>
        <taxon>Arthropoda</taxon>
        <taxon>Chelicerata</taxon>
        <taxon>Arachnida</taxon>
        <taxon>Araneae</taxon>
        <taxon>Araneomorphae</taxon>
        <taxon>Entelegynae</taxon>
        <taxon>Araneoidea</taxon>
        <taxon>Nephilidae</taxon>
        <taxon>Trichonephila</taxon>
        <taxon>Trichonephila inaurata</taxon>
    </lineage>
</organism>
<dbReference type="Pfam" id="PF00536">
    <property type="entry name" value="SAM_1"/>
    <property type="match status" value="1"/>
</dbReference>
<dbReference type="InterPro" id="IPR001660">
    <property type="entry name" value="SAM"/>
</dbReference>
<name>A0A8X7CGD5_9ARAC</name>
<dbReference type="AlphaFoldDB" id="A0A8X7CGD5"/>
<keyword evidence="1" id="KW-0677">Repeat</keyword>
<feature type="domain" description="SAM" evidence="5">
    <location>
        <begin position="406"/>
        <end position="465"/>
    </location>
</feature>